<evidence type="ECO:0000313" key="4">
    <source>
        <dbReference type="EMBL" id="CAB4190834.1"/>
    </source>
</evidence>
<accession>A0A6J5RGK0</accession>
<name>A0A6J5RGK0_9CAUD</name>
<evidence type="ECO:0000313" key="1">
    <source>
        <dbReference type="EMBL" id="CAB4170994.1"/>
    </source>
</evidence>
<dbReference type="EMBL" id="LR797021">
    <property type="protein sequence ID" value="CAB4182298.1"/>
    <property type="molecule type" value="Genomic_DNA"/>
</dbReference>
<dbReference type="EMBL" id="LR797157">
    <property type="protein sequence ID" value="CAB4190834.1"/>
    <property type="molecule type" value="Genomic_DNA"/>
</dbReference>
<evidence type="ECO:0000313" key="7">
    <source>
        <dbReference type="EMBL" id="CAB5227839.1"/>
    </source>
</evidence>
<dbReference type="EMBL" id="LR796860">
    <property type="protein sequence ID" value="CAB4170994.1"/>
    <property type="molecule type" value="Genomic_DNA"/>
</dbReference>
<proteinExistence type="predicted"/>
<evidence type="ECO:0000313" key="3">
    <source>
        <dbReference type="EMBL" id="CAB4182298.1"/>
    </source>
</evidence>
<gene>
    <name evidence="3" type="ORF">UFOVP1065_205</name>
    <name evidence="4" type="ORF">UFOVP1198_174</name>
    <name evidence="5" type="ORF">UFOVP1418_166</name>
    <name evidence="7" type="ORF">UFOVP1524_217</name>
    <name evidence="6" type="ORF">UFOVP1651_217</name>
    <name evidence="1" type="ORF">UFOVP908_195</name>
    <name evidence="2" type="ORF">UFOVP990_174</name>
</gene>
<dbReference type="EMBL" id="LR798378">
    <property type="protein sequence ID" value="CAB5227839.1"/>
    <property type="molecule type" value="Genomic_DNA"/>
</dbReference>
<dbReference type="EMBL" id="LR797518">
    <property type="protein sequence ID" value="CAB4222852.1"/>
    <property type="molecule type" value="Genomic_DNA"/>
</dbReference>
<sequence>MDEATYRVLLECVDLLFPEKETSPEEIVLSKLVDLIVAYENKHYPEVK</sequence>
<reference evidence="4" key="1">
    <citation type="submission" date="2020-05" db="EMBL/GenBank/DDBJ databases">
        <authorList>
            <person name="Chiriac C."/>
            <person name="Salcher M."/>
            <person name="Ghai R."/>
            <person name="Kavagutti S V."/>
        </authorList>
    </citation>
    <scope>NUCLEOTIDE SEQUENCE</scope>
</reference>
<dbReference type="EMBL" id="LR797369">
    <property type="protein sequence ID" value="CAB4211183.1"/>
    <property type="molecule type" value="Genomic_DNA"/>
</dbReference>
<evidence type="ECO:0000313" key="5">
    <source>
        <dbReference type="EMBL" id="CAB4211183.1"/>
    </source>
</evidence>
<protein>
    <submittedName>
        <fullName evidence="4">Uncharacterized protein</fullName>
    </submittedName>
</protein>
<organism evidence="4">
    <name type="scientific">uncultured Caudovirales phage</name>
    <dbReference type="NCBI Taxonomy" id="2100421"/>
    <lineage>
        <taxon>Viruses</taxon>
        <taxon>Duplodnaviria</taxon>
        <taxon>Heunggongvirae</taxon>
        <taxon>Uroviricota</taxon>
        <taxon>Caudoviricetes</taxon>
        <taxon>Peduoviridae</taxon>
        <taxon>Maltschvirus</taxon>
        <taxon>Maltschvirus maltsch</taxon>
    </lineage>
</organism>
<evidence type="ECO:0000313" key="2">
    <source>
        <dbReference type="EMBL" id="CAB4177091.1"/>
    </source>
</evidence>
<dbReference type="EMBL" id="LR796945">
    <property type="protein sequence ID" value="CAB4177091.1"/>
    <property type="molecule type" value="Genomic_DNA"/>
</dbReference>
<evidence type="ECO:0000313" key="6">
    <source>
        <dbReference type="EMBL" id="CAB4222852.1"/>
    </source>
</evidence>